<reference evidence="1" key="1">
    <citation type="submission" date="2021-01" db="EMBL/GenBank/DDBJ databases">
        <authorList>
            <person name="Sun Q."/>
        </authorList>
    </citation>
    <scope>NUCLEOTIDE SEQUENCE</scope>
    <source>
        <strain evidence="1">YIM B02566</strain>
    </source>
</reference>
<proteinExistence type="predicted"/>
<evidence type="ECO:0000313" key="1">
    <source>
        <dbReference type="EMBL" id="MBK1871583.1"/>
    </source>
</evidence>
<organism evidence="1 2">
    <name type="scientific">Taklimakanibacter albus</name>
    <dbReference type="NCBI Taxonomy" id="2800327"/>
    <lineage>
        <taxon>Bacteria</taxon>
        <taxon>Pseudomonadati</taxon>
        <taxon>Pseudomonadota</taxon>
        <taxon>Alphaproteobacteria</taxon>
        <taxon>Hyphomicrobiales</taxon>
        <taxon>Aestuariivirgaceae</taxon>
        <taxon>Taklimakanibacter</taxon>
    </lineage>
</organism>
<keyword evidence="2" id="KW-1185">Reference proteome</keyword>
<sequence>MLTKFERYKLAIQFQSHAAEWYEVARMSGQAALPLRAEARHRQTHAAYHSEQARWHLMNLLNDLTTPEANQ</sequence>
<accession>A0ACC5RGQ4</accession>
<name>A0ACC5RGQ4_9HYPH</name>
<comment type="caution">
    <text evidence="1">The sequence shown here is derived from an EMBL/GenBank/DDBJ whole genome shotgun (WGS) entry which is preliminary data.</text>
</comment>
<gene>
    <name evidence="1" type="ORF">JHL16_34775</name>
</gene>
<dbReference type="EMBL" id="JAENHL010000009">
    <property type="protein sequence ID" value="MBK1871583.1"/>
    <property type="molecule type" value="Genomic_DNA"/>
</dbReference>
<evidence type="ECO:0000313" key="2">
    <source>
        <dbReference type="Proteomes" id="UP000616151"/>
    </source>
</evidence>
<dbReference type="Proteomes" id="UP000616151">
    <property type="component" value="Unassembled WGS sequence"/>
</dbReference>
<protein>
    <submittedName>
        <fullName evidence="1">Uncharacterized protein</fullName>
    </submittedName>
</protein>